<feature type="domain" description="BRCT" evidence="10">
    <location>
        <begin position="16"/>
        <end position="95"/>
    </location>
</feature>
<dbReference type="STRING" id="1043004.A0A074WWY2"/>
<keyword evidence="5" id="KW-0010">Activator</keyword>
<dbReference type="InterPro" id="IPR015010">
    <property type="entry name" value="TERF2IP_Myb"/>
</dbReference>
<keyword evidence="3 8" id="KW-0779">Telomere</keyword>
<feature type="compositionally biased region" description="Low complexity" evidence="9">
    <location>
        <begin position="328"/>
        <end position="357"/>
    </location>
</feature>
<comment type="function">
    <text evidence="8">Involved in the regulation of telomere length, clustering and has a specific role in telomere position effect (TPE).</text>
</comment>
<dbReference type="PANTHER" id="PTHR16466:SF6">
    <property type="entry name" value="TELOMERIC REPEAT-BINDING FACTOR 2-INTERACTING PROTEIN 1"/>
    <property type="match status" value="1"/>
</dbReference>
<dbReference type="Gene3D" id="1.10.10.2170">
    <property type="match status" value="1"/>
</dbReference>
<evidence type="ECO:0000259" key="10">
    <source>
        <dbReference type="PROSITE" id="PS50172"/>
    </source>
</evidence>
<feature type="compositionally biased region" description="Polar residues" evidence="9">
    <location>
        <begin position="397"/>
        <end position="429"/>
    </location>
</feature>
<organism evidence="11 12">
    <name type="scientific">Aureobasidium namibiae CBS 147.97</name>
    <dbReference type="NCBI Taxonomy" id="1043004"/>
    <lineage>
        <taxon>Eukaryota</taxon>
        <taxon>Fungi</taxon>
        <taxon>Dikarya</taxon>
        <taxon>Ascomycota</taxon>
        <taxon>Pezizomycotina</taxon>
        <taxon>Dothideomycetes</taxon>
        <taxon>Dothideomycetidae</taxon>
        <taxon>Dothideales</taxon>
        <taxon>Saccotheciaceae</taxon>
        <taxon>Aureobasidium</taxon>
    </lineage>
</organism>
<evidence type="ECO:0000256" key="2">
    <source>
        <dbReference type="ARBA" id="ARBA00022454"/>
    </source>
</evidence>
<dbReference type="Gene3D" id="1.10.10.60">
    <property type="entry name" value="Homeodomain-like"/>
    <property type="match status" value="2"/>
</dbReference>
<evidence type="ECO:0000256" key="1">
    <source>
        <dbReference type="ARBA" id="ARBA00010467"/>
    </source>
</evidence>
<dbReference type="PANTHER" id="PTHR16466">
    <property type="entry name" value="TELOMERE REPEAT-BINDING FACTOR 2-INTERACTING PROTEIN 1"/>
    <property type="match status" value="1"/>
</dbReference>
<proteinExistence type="inferred from homology"/>
<evidence type="ECO:0000256" key="9">
    <source>
        <dbReference type="SAM" id="MobiDB-lite"/>
    </source>
</evidence>
<dbReference type="GO" id="GO:0070187">
    <property type="term" value="C:shelterin complex"/>
    <property type="evidence" value="ECO:0007669"/>
    <property type="project" value="TreeGrafter"/>
</dbReference>
<dbReference type="InterPro" id="IPR001357">
    <property type="entry name" value="BRCT_dom"/>
</dbReference>
<dbReference type="InterPro" id="IPR009057">
    <property type="entry name" value="Homeodomain-like_sf"/>
</dbReference>
<dbReference type="GO" id="GO:0010833">
    <property type="term" value="P:telomere maintenance via telomere lengthening"/>
    <property type="evidence" value="ECO:0007669"/>
    <property type="project" value="UniProtKB-UniRule"/>
</dbReference>
<name>A0A074WWY2_9PEZI</name>
<dbReference type="PROSITE" id="PS50172">
    <property type="entry name" value="BRCT"/>
    <property type="match status" value="1"/>
</dbReference>
<feature type="compositionally biased region" description="Basic and acidic residues" evidence="9">
    <location>
        <begin position="701"/>
        <end position="710"/>
    </location>
</feature>
<evidence type="ECO:0000256" key="7">
    <source>
        <dbReference type="ARBA" id="ARBA00023242"/>
    </source>
</evidence>
<keyword evidence="6" id="KW-0804">Transcription</keyword>
<evidence type="ECO:0000313" key="12">
    <source>
        <dbReference type="Proteomes" id="UP000027730"/>
    </source>
</evidence>
<dbReference type="InterPro" id="IPR038104">
    <property type="entry name" value="Rap1_C_sf"/>
</dbReference>
<dbReference type="HOGENOM" id="CLU_303252_0_0_1"/>
<feature type="compositionally biased region" description="Acidic residues" evidence="9">
    <location>
        <begin position="752"/>
        <end position="764"/>
    </location>
</feature>
<evidence type="ECO:0000256" key="3">
    <source>
        <dbReference type="ARBA" id="ARBA00022895"/>
    </source>
</evidence>
<feature type="region of interest" description="Disordered" evidence="9">
    <location>
        <begin position="598"/>
        <end position="721"/>
    </location>
</feature>
<feature type="region of interest" description="Disordered" evidence="9">
    <location>
        <begin position="279"/>
        <end position="460"/>
    </location>
</feature>
<feature type="compositionally biased region" description="Acidic residues" evidence="9">
    <location>
        <begin position="711"/>
        <end position="721"/>
    </location>
</feature>
<evidence type="ECO:0000256" key="8">
    <source>
        <dbReference type="RuleBase" id="RU367107"/>
    </source>
</evidence>
<protein>
    <recommendedName>
        <fullName evidence="8">DNA-binding protein RAP1</fullName>
    </recommendedName>
</protein>
<dbReference type="AlphaFoldDB" id="A0A074WWY2"/>
<feature type="compositionally biased region" description="Basic and acidic residues" evidence="9">
    <location>
        <begin position="740"/>
        <end position="751"/>
    </location>
</feature>
<dbReference type="Pfam" id="PF08914">
    <property type="entry name" value="Myb_Rap1"/>
    <property type="match status" value="2"/>
</dbReference>
<dbReference type="Proteomes" id="UP000027730">
    <property type="component" value="Unassembled WGS sequence"/>
</dbReference>
<evidence type="ECO:0000313" key="11">
    <source>
        <dbReference type="EMBL" id="KEQ74262.1"/>
    </source>
</evidence>
<dbReference type="RefSeq" id="XP_013428629.1">
    <property type="nucleotide sequence ID" value="XM_013573175.1"/>
</dbReference>
<dbReference type="Pfam" id="PF11626">
    <property type="entry name" value="Rap1_C"/>
    <property type="match status" value="1"/>
</dbReference>
<feature type="compositionally biased region" description="Polar residues" evidence="9">
    <location>
        <begin position="440"/>
        <end position="452"/>
    </location>
</feature>
<comment type="similarity">
    <text evidence="1 8">Belongs to the RAP1 family.</text>
</comment>
<dbReference type="InterPro" id="IPR039595">
    <property type="entry name" value="TE2IP/Rap1"/>
</dbReference>
<keyword evidence="2 8" id="KW-0158">Chromosome</keyword>
<evidence type="ECO:0000256" key="5">
    <source>
        <dbReference type="ARBA" id="ARBA00023159"/>
    </source>
</evidence>
<dbReference type="GO" id="GO:0031848">
    <property type="term" value="P:protection from non-homologous end joining at telomere"/>
    <property type="evidence" value="ECO:0007669"/>
    <property type="project" value="TreeGrafter"/>
</dbReference>
<dbReference type="EMBL" id="KL584707">
    <property type="protein sequence ID" value="KEQ74262.1"/>
    <property type="molecule type" value="Genomic_DNA"/>
</dbReference>
<keyword evidence="7 8" id="KW-0539">Nucleus</keyword>
<keyword evidence="12" id="KW-1185">Reference proteome</keyword>
<dbReference type="InterPro" id="IPR021661">
    <property type="entry name" value="Rap1_C"/>
</dbReference>
<sequence length="982" mass="108377">MPPAIVYTDMVNPADSNAGVFAGVNFFIVQRVPQRSHYVSLVETNGGRVVKLEAQADYLIADHMRHDAPAGALSYKFIEEAIKQGEIPDDESLLASRRKAANSATTTAVATSSKKSTRTPFTDDDDKLLYKLVHKANEQGLAIQGNTLYKALAAHNSRHTFQSWRDRYIKVLSIKPPTGWEAYPDARLPPLDTHAVELPSTALPRSTARSAIASTPGSRPKVPFTEEDDQELVAWVTRKAQQGARISGNAIYQELEARNPRHTYHSWRDRWVGHLSRRELDDDDDHTPLEAEDAGPEVETAPARPPPSPKPSTSKTPLKRPGFRIPPGASASAQASGSVIPKAAAPPVATSSTAKAPQSSSKHAARVHALEEVTEDTAHVPTASGSSTGRSTATRPVVTSKNQANTPMVRSRNMSSPILSQQTPAQPQQRALPVQPPPSSRQETVQTNPQSQSHDDSAFTDQDFDDLLSVALDIQNVCVGRYQESWIKWAGFDNAHTAVEWRSFYERRVLPVVLQREDGPERPESQKDAKWVEFWKNQGQPIEILPYKITSELQATSPDVANIEKVSAPQDPANELAEQDEEMADVAEQLAEVNENALLGPAKRKLQKIESTAEESAPKRQRTAAPPSEPNKSLAPVQRIPDETVGISGREARSPSHHSDGEEEASEDQAAGQLRREMAEDKDDRHQLTRANLARIQAENRMPEEQRGLDIEEDDEDDDQADFATYLASMLPQDMKEKALEAIETHDHQDDQENDGFDEDEDEDILTNNGHQELEPEYDPALLEIDPELDNPSYQSSLEYSTNNTAIHLDVPATQAWEASSAPSPSQSQRQRISTQAIFAAETQPFDLDVPLPPGEYLDEEAAGNYTTANTDSQILAEDEFWPWIDDQIKAGGYSEETVVEALRQTSFNPKLAALVLQAQGEKVDVAGVWTEEDDQVAEGSNAKAIRRLEGKHGRGSVEKRIAFLAEWRRDQEIAMAGEVAE</sequence>
<feature type="compositionally biased region" description="Low complexity" evidence="9">
    <location>
        <begin position="382"/>
        <end position="395"/>
    </location>
</feature>
<keyword evidence="4" id="KW-0805">Transcription regulation</keyword>
<evidence type="ECO:0000256" key="4">
    <source>
        <dbReference type="ARBA" id="ARBA00023015"/>
    </source>
</evidence>
<evidence type="ECO:0000256" key="6">
    <source>
        <dbReference type="ARBA" id="ARBA00023163"/>
    </source>
</evidence>
<reference evidence="11 12" key="1">
    <citation type="journal article" date="2014" name="BMC Genomics">
        <title>Genome sequencing of four Aureobasidium pullulans varieties: biotechnological potential, stress tolerance, and description of new species.</title>
        <authorList>
            <person name="Gostin Ar C."/>
            <person name="Ohm R.A."/>
            <person name="Kogej T."/>
            <person name="Sonjak S."/>
            <person name="Turk M."/>
            <person name="Zajc J."/>
            <person name="Zalar P."/>
            <person name="Grube M."/>
            <person name="Sun H."/>
            <person name="Han J."/>
            <person name="Sharma A."/>
            <person name="Chiniquy J."/>
            <person name="Ngan C.Y."/>
            <person name="Lipzen A."/>
            <person name="Barry K."/>
            <person name="Grigoriev I.V."/>
            <person name="Gunde-Cimerman N."/>
        </authorList>
    </citation>
    <scope>NUCLEOTIDE SEQUENCE [LARGE SCALE GENOMIC DNA]</scope>
    <source>
        <strain evidence="11 12">CBS 147.97</strain>
    </source>
</reference>
<accession>A0A074WWY2</accession>
<comment type="subcellular location">
    <subcellularLocation>
        <location evidence="8">Nucleus</location>
    </subcellularLocation>
    <subcellularLocation>
        <location evidence="8">Chromosome</location>
        <location evidence="8">Telomere</location>
    </subcellularLocation>
</comment>
<comment type="subunit">
    <text evidence="8">Homodimer.</text>
</comment>
<feature type="region of interest" description="Disordered" evidence="9">
    <location>
        <begin position="740"/>
        <end position="764"/>
    </location>
</feature>
<dbReference type="Pfam" id="PF16589">
    <property type="entry name" value="BRCT_2"/>
    <property type="match status" value="1"/>
</dbReference>
<gene>
    <name evidence="11" type="ORF">M436DRAFT_62670</name>
</gene>
<dbReference type="GeneID" id="25413412"/>
<dbReference type="GO" id="GO:0042162">
    <property type="term" value="F:telomeric DNA binding"/>
    <property type="evidence" value="ECO:0007669"/>
    <property type="project" value="TreeGrafter"/>
</dbReference>
<dbReference type="SUPFAM" id="SSF46689">
    <property type="entry name" value="Homeodomain-like"/>
    <property type="match status" value="2"/>
</dbReference>
<feature type="compositionally biased region" description="Acidic residues" evidence="9">
    <location>
        <begin position="281"/>
        <end position="296"/>
    </location>
</feature>
<dbReference type="CDD" id="cd11655">
    <property type="entry name" value="rap1_myb-like"/>
    <property type="match status" value="2"/>
</dbReference>
<dbReference type="OrthoDB" id="435460at2759"/>
<feature type="compositionally biased region" description="Basic and acidic residues" evidence="9">
    <location>
        <begin position="650"/>
        <end position="660"/>
    </location>
</feature>
<feature type="compositionally biased region" description="Basic and acidic residues" evidence="9">
    <location>
        <begin position="674"/>
        <end position="687"/>
    </location>
</feature>